<gene>
    <name evidence="2" type="ORF">J4573_20885</name>
</gene>
<dbReference type="CDD" id="cd00143">
    <property type="entry name" value="PP2Cc"/>
    <property type="match status" value="1"/>
</dbReference>
<sequence>MPQKLEIRYATRSENGLVRESNQDAAYADSHLLAVADGYGPSGASASAAAIEALKGIESLPAGDLLNVLDEAVDQAGRAVTGVGGADESGTTLTAMLWTGSRLGLVHIGDSRAYLRTASGDIFQVTTDHTLVQSMVDDGRLTPEEAIVHPQRALLLRALWGNGEDRPDVRLHDAEAGDRYLLCSDGLSAVVPPEDLRRVILTVGEPEDAVRELVDLAIAQGGPDNVSCVVADVSAAG</sequence>
<evidence type="ECO:0000259" key="1">
    <source>
        <dbReference type="PROSITE" id="PS51746"/>
    </source>
</evidence>
<name>A0A939PBK0_9ACTN</name>
<proteinExistence type="predicted"/>
<evidence type="ECO:0000313" key="3">
    <source>
        <dbReference type="Proteomes" id="UP000669179"/>
    </source>
</evidence>
<dbReference type="SMART" id="SM00332">
    <property type="entry name" value="PP2Cc"/>
    <property type="match status" value="1"/>
</dbReference>
<evidence type="ECO:0000313" key="2">
    <source>
        <dbReference type="EMBL" id="MBO2449570.1"/>
    </source>
</evidence>
<dbReference type="InterPro" id="IPR001932">
    <property type="entry name" value="PPM-type_phosphatase-like_dom"/>
</dbReference>
<dbReference type="AlphaFoldDB" id="A0A939PBK0"/>
<dbReference type="Proteomes" id="UP000669179">
    <property type="component" value="Unassembled WGS sequence"/>
</dbReference>
<dbReference type="Gene3D" id="3.60.40.10">
    <property type="entry name" value="PPM-type phosphatase domain"/>
    <property type="match status" value="1"/>
</dbReference>
<accession>A0A939PBK0</accession>
<dbReference type="SUPFAM" id="SSF81606">
    <property type="entry name" value="PP2C-like"/>
    <property type="match status" value="1"/>
</dbReference>
<keyword evidence="3" id="KW-1185">Reference proteome</keyword>
<dbReference type="GO" id="GO:0004722">
    <property type="term" value="F:protein serine/threonine phosphatase activity"/>
    <property type="evidence" value="ECO:0007669"/>
    <property type="project" value="InterPro"/>
</dbReference>
<dbReference type="PROSITE" id="PS51746">
    <property type="entry name" value="PPM_2"/>
    <property type="match status" value="1"/>
</dbReference>
<dbReference type="EMBL" id="JAGEOJ010000008">
    <property type="protein sequence ID" value="MBO2449570.1"/>
    <property type="molecule type" value="Genomic_DNA"/>
</dbReference>
<dbReference type="PANTHER" id="PTHR47992">
    <property type="entry name" value="PROTEIN PHOSPHATASE"/>
    <property type="match status" value="1"/>
</dbReference>
<dbReference type="InterPro" id="IPR036457">
    <property type="entry name" value="PPM-type-like_dom_sf"/>
</dbReference>
<dbReference type="SMART" id="SM00331">
    <property type="entry name" value="PP2C_SIG"/>
    <property type="match status" value="1"/>
</dbReference>
<dbReference type="Pfam" id="PF13672">
    <property type="entry name" value="PP2C_2"/>
    <property type="match status" value="1"/>
</dbReference>
<comment type="caution">
    <text evidence="2">The sequence shown here is derived from an EMBL/GenBank/DDBJ whole genome shotgun (WGS) entry which is preliminary data.</text>
</comment>
<protein>
    <submittedName>
        <fullName evidence="2">Serine/threonine-protein phosphatase</fullName>
    </submittedName>
</protein>
<dbReference type="InterPro" id="IPR015655">
    <property type="entry name" value="PP2C"/>
</dbReference>
<feature type="domain" description="PPM-type phosphatase" evidence="1">
    <location>
        <begin position="8"/>
        <end position="233"/>
    </location>
</feature>
<reference evidence="2" key="1">
    <citation type="submission" date="2021-03" db="EMBL/GenBank/DDBJ databases">
        <authorList>
            <person name="Kanchanasin P."/>
            <person name="Saeng-In P."/>
            <person name="Phongsopitanun W."/>
            <person name="Yuki M."/>
            <person name="Kudo T."/>
            <person name="Ohkuma M."/>
            <person name="Tanasupawat S."/>
        </authorList>
    </citation>
    <scope>NUCLEOTIDE SEQUENCE</scope>
    <source>
        <strain evidence="2">GKU 128</strain>
    </source>
</reference>
<organism evidence="2 3">
    <name type="scientific">Actinomadura barringtoniae</name>
    <dbReference type="NCBI Taxonomy" id="1427535"/>
    <lineage>
        <taxon>Bacteria</taxon>
        <taxon>Bacillati</taxon>
        <taxon>Actinomycetota</taxon>
        <taxon>Actinomycetes</taxon>
        <taxon>Streptosporangiales</taxon>
        <taxon>Thermomonosporaceae</taxon>
        <taxon>Actinomadura</taxon>
    </lineage>
</organism>